<organism evidence="1 2">
    <name type="scientific">Streptomyces bangladeshensis</name>
    <dbReference type="NCBI Taxonomy" id="295352"/>
    <lineage>
        <taxon>Bacteria</taxon>
        <taxon>Bacillati</taxon>
        <taxon>Actinomycetota</taxon>
        <taxon>Actinomycetes</taxon>
        <taxon>Kitasatosporales</taxon>
        <taxon>Streptomycetaceae</taxon>
        <taxon>Streptomyces</taxon>
    </lineage>
</organism>
<dbReference type="InterPro" id="IPR036397">
    <property type="entry name" value="RNaseH_sf"/>
</dbReference>
<gene>
    <name evidence="1" type="ORF">GCM10009787_48290</name>
</gene>
<name>A0ABN3BSA0_9ACTN</name>
<evidence type="ECO:0000313" key="2">
    <source>
        <dbReference type="Proteomes" id="UP001501391"/>
    </source>
</evidence>
<proteinExistence type="predicted"/>
<dbReference type="SUPFAM" id="SSF53098">
    <property type="entry name" value="Ribonuclease H-like"/>
    <property type="match status" value="1"/>
</dbReference>
<dbReference type="Gene3D" id="3.30.420.10">
    <property type="entry name" value="Ribonuclease H-like superfamily/Ribonuclease H"/>
    <property type="match status" value="1"/>
</dbReference>
<evidence type="ECO:0000313" key="1">
    <source>
        <dbReference type="EMBL" id="GAA2199816.1"/>
    </source>
</evidence>
<dbReference type="Proteomes" id="UP001501391">
    <property type="component" value="Unassembled WGS sequence"/>
</dbReference>
<evidence type="ECO:0008006" key="3">
    <source>
        <dbReference type="Google" id="ProtNLM"/>
    </source>
</evidence>
<keyword evidence="2" id="KW-1185">Reference proteome</keyword>
<dbReference type="RefSeq" id="WP_346163526.1">
    <property type="nucleotide sequence ID" value="NZ_BAAAOQ010000016.1"/>
</dbReference>
<accession>A0ABN3BSA0</accession>
<protein>
    <recommendedName>
        <fullName evidence="3">Holliday junction resolvase RuvC</fullName>
    </recommendedName>
</protein>
<sequence>MTTPTKPRVLGLDLSITATGYALPDGQTGTFKGPWKGDWRLVAIKTAIAGQADGIDLAVIEDLPTHAKSAGITGMVHGAVRTVLMELGVPYVLITPATLKAYATGKGNADKTAMAIAALKRAGREFADDNQCDAWWLRAAGLDWYGHAEFDVPKAQRDRLGKVAWPALAVGVAV</sequence>
<dbReference type="InterPro" id="IPR012337">
    <property type="entry name" value="RNaseH-like_sf"/>
</dbReference>
<dbReference type="EMBL" id="BAAAOQ010000016">
    <property type="protein sequence ID" value="GAA2199816.1"/>
    <property type="molecule type" value="Genomic_DNA"/>
</dbReference>
<reference evidence="1 2" key="1">
    <citation type="journal article" date="2019" name="Int. J. Syst. Evol. Microbiol.">
        <title>The Global Catalogue of Microorganisms (GCM) 10K type strain sequencing project: providing services to taxonomists for standard genome sequencing and annotation.</title>
        <authorList>
            <consortium name="The Broad Institute Genomics Platform"/>
            <consortium name="The Broad Institute Genome Sequencing Center for Infectious Disease"/>
            <person name="Wu L."/>
            <person name="Ma J."/>
        </authorList>
    </citation>
    <scope>NUCLEOTIDE SEQUENCE [LARGE SCALE GENOMIC DNA]</scope>
    <source>
        <strain evidence="1 2">JCM 14924</strain>
    </source>
</reference>
<comment type="caution">
    <text evidence="1">The sequence shown here is derived from an EMBL/GenBank/DDBJ whole genome shotgun (WGS) entry which is preliminary data.</text>
</comment>